<keyword evidence="1" id="KW-0732">Signal</keyword>
<sequence length="223" mass="25724">MKKITFLVAGLFLVLNAAVAQETERGRGPRVEYHNSYAIDYREAEPIVFRERGIEFFVFPTGDFDFNTVNNGPRPRRGSINETYGAPRVEDRGIRGVRIEHDSYGRVRRVGNVFINYDYYGRVKRIGSVYMTYNSFALTRIGGMRIFYNYHGEIIGVSGFVNGYGGYAYNPCPTGYNGGGHDYDEDWYEDEGDFYYYKKDGTKEKMKKEDVDAIKRDALERKS</sequence>
<dbReference type="HOGENOM" id="CLU_101728_0_0_10"/>
<dbReference type="PATRIC" id="fig|1094466.5.peg.1826"/>
<gene>
    <name evidence="2" type="ordered locus">KQS_09300</name>
</gene>
<dbReference type="AlphaFoldDB" id="H8XUL6"/>
<organism evidence="2 3">
    <name type="scientific">Flavobacterium indicum (strain DSM 17447 / CIP 109464 / GPTSA100-9)</name>
    <dbReference type="NCBI Taxonomy" id="1094466"/>
    <lineage>
        <taxon>Bacteria</taxon>
        <taxon>Pseudomonadati</taxon>
        <taxon>Bacteroidota</taxon>
        <taxon>Flavobacteriia</taxon>
        <taxon>Flavobacteriales</taxon>
        <taxon>Flavobacteriaceae</taxon>
        <taxon>Flavobacterium</taxon>
    </lineage>
</organism>
<proteinExistence type="predicted"/>
<dbReference type="RefSeq" id="WP_014388913.1">
    <property type="nucleotide sequence ID" value="NC_017025.1"/>
</dbReference>
<accession>H8XUL6</accession>
<name>H8XUL6_FLAIG</name>
<evidence type="ECO:0000313" key="2">
    <source>
        <dbReference type="EMBL" id="CCG53794.1"/>
    </source>
</evidence>
<dbReference type="STRING" id="1094466.KQS_09300"/>
<keyword evidence="3" id="KW-1185">Reference proteome</keyword>
<dbReference type="OrthoDB" id="750023at2"/>
<reference evidence="3" key="2">
    <citation type="submission" date="2012-03" db="EMBL/GenBank/DDBJ databases">
        <title>Complete genome sequence of Flavobacterium indicum GPTSA100-9T, isolated from warm spring water.</title>
        <authorList>
            <person name="Barbier P."/>
            <person name="Houel A."/>
            <person name="Loux V."/>
            <person name="Poulain J."/>
            <person name="Bernardet J.-F."/>
            <person name="Touchon M."/>
            <person name="Duchaud E."/>
        </authorList>
    </citation>
    <scope>NUCLEOTIDE SEQUENCE [LARGE SCALE GENOMIC DNA]</scope>
    <source>
        <strain evidence="3">DSM 17447 / CIP 109464 / GPTSA100-9</strain>
    </source>
</reference>
<protein>
    <submittedName>
        <fullName evidence="2">Uncharacterized protein</fullName>
    </submittedName>
</protein>
<evidence type="ECO:0000256" key="1">
    <source>
        <dbReference type="SAM" id="SignalP"/>
    </source>
</evidence>
<reference evidence="2 3" key="1">
    <citation type="journal article" date="2012" name="J. Bacteriol.">
        <title>Complete Genome Sequence of Flavobacterium indicum GPSTA100-9T, Isolated from Warm Spring Water.</title>
        <authorList>
            <person name="Barbier P."/>
            <person name="Houel A."/>
            <person name="Loux V."/>
            <person name="Poulain J."/>
            <person name="Bernardet J.F."/>
            <person name="Touchon M."/>
            <person name="Duchaud E."/>
        </authorList>
    </citation>
    <scope>NUCLEOTIDE SEQUENCE [LARGE SCALE GENOMIC DNA]</scope>
    <source>
        <strain evidence="3">DSM 17447 / CIP 109464 / GPTSA100-9</strain>
    </source>
</reference>
<dbReference type="KEGG" id="fin:KQS_09300"/>
<evidence type="ECO:0000313" key="3">
    <source>
        <dbReference type="Proteomes" id="UP000007599"/>
    </source>
</evidence>
<feature type="chain" id="PRO_5003616665" evidence="1">
    <location>
        <begin position="21"/>
        <end position="223"/>
    </location>
</feature>
<dbReference type="eggNOG" id="ENOG502Z96Z">
    <property type="taxonomic scope" value="Bacteria"/>
</dbReference>
<dbReference type="Proteomes" id="UP000007599">
    <property type="component" value="Chromosome I"/>
</dbReference>
<feature type="signal peptide" evidence="1">
    <location>
        <begin position="1"/>
        <end position="20"/>
    </location>
</feature>
<dbReference type="EMBL" id="HE774682">
    <property type="protein sequence ID" value="CCG53794.1"/>
    <property type="molecule type" value="Genomic_DNA"/>
</dbReference>